<keyword evidence="9" id="KW-0625">Polysaccharide transport</keyword>
<sequence>MKSSTMGYFPRLLNEYPLKIIPSPMFVLWHNRRLILLLTVRELGSRFAGALFGRLWLFIAPLVMLGMYAYFFGEILQAKWSIGGGEDSLTSFAMLIFSGLIIHQFFSECLIKAPDLVLSNPNYVKKVIFPLEILAVVTLLSAVIQLFIGSFILLLVFAIKNQVVSYSWLFFPLVCLPLFLLTIGLVWIFAALGVFLRDLRQVMQFVSTLTLFMSPVFYPMDRLPEQLQFLTYVNPLIIAIEQTRMVIFQGVPPDWIVLGGYSAASLLIFLIGYYFFMRSKSAFADVL</sequence>
<feature type="transmembrane region" description="Helical" evidence="11">
    <location>
        <begin position="51"/>
        <end position="72"/>
    </location>
</feature>
<evidence type="ECO:0000256" key="9">
    <source>
        <dbReference type="ARBA" id="ARBA00023047"/>
    </source>
</evidence>
<comment type="similarity">
    <text evidence="2 11">Belongs to the ABC-2 integral membrane protein family.</text>
</comment>
<keyword evidence="3 11" id="KW-0813">Transport</keyword>
<dbReference type="InterPro" id="IPR047817">
    <property type="entry name" value="ABC2_TM_bact-type"/>
</dbReference>
<keyword evidence="5" id="KW-0762">Sugar transport</keyword>
<evidence type="ECO:0000256" key="5">
    <source>
        <dbReference type="ARBA" id="ARBA00022597"/>
    </source>
</evidence>
<evidence type="ECO:0000256" key="10">
    <source>
        <dbReference type="ARBA" id="ARBA00023136"/>
    </source>
</evidence>
<keyword evidence="4 11" id="KW-1003">Cell membrane</keyword>
<feature type="transmembrane region" description="Helical" evidence="11">
    <location>
        <begin position="131"/>
        <end position="157"/>
    </location>
</feature>
<name>A0ABV7FEX8_9GAMM</name>
<feature type="transmembrane region" description="Helical" evidence="11">
    <location>
        <begin position="92"/>
        <end position="111"/>
    </location>
</feature>
<evidence type="ECO:0000256" key="4">
    <source>
        <dbReference type="ARBA" id="ARBA00022475"/>
    </source>
</evidence>
<gene>
    <name evidence="13" type="ORF">ACFODX_05270</name>
</gene>
<feature type="transmembrane region" description="Helical" evidence="11">
    <location>
        <begin position="202"/>
        <end position="220"/>
    </location>
</feature>
<dbReference type="EMBL" id="JBHRTF010000002">
    <property type="protein sequence ID" value="MFC3114962.1"/>
    <property type="molecule type" value="Genomic_DNA"/>
</dbReference>
<keyword evidence="7" id="KW-0972">Capsule biogenesis/degradation</keyword>
<reference evidence="14" key="1">
    <citation type="journal article" date="2019" name="Int. J. Syst. Evol. Microbiol.">
        <title>The Global Catalogue of Microorganisms (GCM) 10K type strain sequencing project: providing services to taxonomists for standard genome sequencing and annotation.</title>
        <authorList>
            <consortium name="The Broad Institute Genomics Platform"/>
            <consortium name="The Broad Institute Genome Sequencing Center for Infectious Disease"/>
            <person name="Wu L."/>
            <person name="Ma J."/>
        </authorList>
    </citation>
    <scope>NUCLEOTIDE SEQUENCE [LARGE SCALE GENOMIC DNA]</scope>
    <source>
        <strain evidence="14">KCTC 52237</strain>
    </source>
</reference>
<dbReference type="InterPro" id="IPR000412">
    <property type="entry name" value="ABC_2_transport"/>
</dbReference>
<evidence type="ECO:0000256" key="8">
    <source>
        <dbReference type="ARBA" id="ARBA00022989"/>
    </source>
</evidence>
<evidence type="ECO:0000256" key="3">
    <source>
        <dbReference type="ARBA" id="ARBA00022448"/>
    </source>
</evidence>
<organism evidence="13 14">
    <name type="scientific">Cellvibrio fontiphilus</name>
    <dbReference type="NCBI Taxonomy" id="1815559"/>
    <lineage>
        <taxon>Bacteria</taxon>
        <taxon>Pseudomonadati</taxon>
        <taxon>Pseudomonadota</taxon>
        <taxon>Gammaproteobacteria</taxon>
        <taxon>Cellvibrionales</taxon>
        <taxon>Cellvibrionaceae</taxon>
        <taxon>Cellvibrio</taxon>
    </lineage>
</organism>
<proteinExistence type="inferred from homology"/>
<evidence type="ECO:0000259" key="12">
    <source>
        <dbReference type="PROSITE" id="PS51012"/>
    </source>
</evidence>
<dbReference type="Pfam" id="PF01061">
    <property type="entry name" value="ABC2_membrane"/>
    <property type="match status" value="1"/>
</dbReference>
<dbReference type="PRINTS" id="PR00164">
    <property type="entry name" value="ABC2TRNSPORT"/>
</dbReference>
<dbReference type="RefSeq" id="WP_378116775.1">
    <property type="nucleotide sequence ID" value="NZ_JBHRTF010000002.1"/>
</dbReference>
<keyword evidence="14" id="KW-1185">Reference proteome</keyword>
<dbReference type="PANTHER" id="PTHR30413:SF10">
    <property type="entry name" value="CAPSULE POLYSACCHARIDE EXPORT INNER-MEMBRANE PROTEIN CTRC"/>
    <property type="match status" value="1"/>
</dbReference>
<keyword evidence="8 11" id="KW-1133">Transmembrane helix</keyword>
<evidence type="ECO:0000256" key="11">
    <source>
        <dbReference type="RuleBase" id="RU361157"/>
    </source>
</evidence>
<evidence type="ECO:0000256" key="7">
    <source>
        <dbReference type="ARBA" id="ARBA00022903"/>
    </source>
</evidence>
<dbReference type="PANTHER" id="PTHR30413">
    <property type="entry name" value="INNER MEMBRANE TRANSPORT PERMEASE"/>
    <property type="match status" value="1"/>
</dbReference>
<evidence type="ECO:0000256" key="2">
    <source>
        <dbReference type="ARBA" id="ARBA00007783"/>
    </source>
</evidence>
<feature type="transmembrane region" description="Helical" evidence="11">
    <location>
        <begin position="169"/>
        <end position="195"/>
    </location>
</feature>
<comment type="caution">
    <text evidence="13">The sequence shown here is derived from an EMBL/GenBank/DDBJ whole genome shotgun (WGS) entry which is preliminary data.</text>
</comment>
<feature type="transmembrane region" description="Helical" evidence="11">
    <location>
        <begin position="255"/>
        <end position="276"/>
    </location>
</feature>
<keyword evidence="6 11" id="KW-0812">Transmembrane</keyword>
<comment type="subcellular location">
    <subcellularLocation>
        <location evidence="11">Cell inner membrane</location>
        <topology evidence="11">Multi-pass membrane protein</topology>
    </subcellularLocation>
    <subcellularLocation>
        <location evidence="1">Cell membrane</location>
        <topology evidence="1">Multi-pass membrane protein</topology>
    </subcellularLocation>
</comment>
<keyword evidence="10 11" id="KW-0472">Membrane</keyword>
<evidence type="ECO:0000256" key="6">
    <source>
        <dbReference type="ARBA" id="ARBA00022692"/>
    </source>
</evidence>
<protein>
    <recommendedName>
        <fullName evidence="11">Transport permease protein</fullName>
    </recommendedName>
</protein>
<dbReference type="PROSITE" id="PS51012">
    <property type="entry name" value="ABC_TM2"/>
    <property type="match status" value="1"/>
</dbReference>
<feature type="domain" description="ABC transmembrane type-2" evidence="12">
    <location>
        <begin position="52"/>
        <end position="279"/>
    </location>
</feature>
<evidence type="ECO:0000313" key="13">
    <source>
        <dbReference type="EMBL" id="MFC3114962.1"/>
    </source>
</evidence>
<dbReference type="Proteomes" id="UP001595555">
    <property type="component" value="Unassembled WGS sequence"/>
</dbReference>
<accession>A0ABV7FEX8</accession>
<evidence type="ECO:0000256" key="1">
    <source>
        <dbReference type="ARBA" id="ARBA00004651"/>
    </source>
</evidence>
<evidence type="ECO:0000313" key="14">
    <source>
        <dbReference type="Proteomes" id="UP001595555"/>
    </source>
</evidence>
<dbReference type="InterPro" id="IPR013525">
    <property type="entry name" value="ABC2_TM"/>
</dbReference>